<evidence type="ECO:0000313" key="6">
    <source>
        <dbReference type="EMBL" id="TKD51328.1"/>
    </source>
</evidence>
<dbReference type="Proteomes" id="UP000309138">
    <property type="component" value="Unassembled WGS sequence"/>
</dbReference>
<keyword evidence="4" id="KW-0411">Iron-sulfur</keyword>
<accession>A0A4V6WRF9</accession>
<dbReference type="Gene3D" id="3.40.5.90">
    <property type="entry name" value="CDGSH iron-sulfur domain, mitoNEET-type"/>
    <property type="match status" value="2"/>
</dbReference>
<evidence type="ECO:0000256" key="1">
    <source>
        <dbReference type="ARBA" id="ARBA00022714"/>
    </source>
</evidence>
<keyword evidence="2" id="KW-0479">Metal-binding</keyword>
<dbReference type="PANTHER" id="PTHR46491">
    <property type="entry name" value="CDGSH IRON SULFUR DOMAIN PROTEIN HOMOLOG"/>
    <property type="match status" value="1"/>
</dbReference>
<evidence type="ECO:0000256" key="3">
    <source>
        <dbReference type="ARBA" id="ARBA00023004"/>
    </source>
</evidence>
<dbReference type="RefSeq" id="WP_136943273.1">
    <property type="nucleotide sequence ID" value="NZ_SWKR01000002.1"/>
</dbReference>
<dbReference type="InterPro" id="IPR018967">
    <property type="entry name" value="FeS-contain_CDGSH-typ"/>
</dbReference>
<name>A0A4V6WRF9_9SPHN</name>
<dbReference type="Gene3D" id="2.60.120.10">
    <property type="entry name" value="Jelly Rolls"/>
    <property type="match status" value="1"/>
</dbReference>
<dbReference type="InterPro" id="IPR011051">
    <property type="entry name" value="RmlC_Cupin_sf"/>
</dbReference>
<organism evidence="6 7">
    <name type="scientific">Sphingomonas baiyangensis</name>
    <dbReference type="NCBI Taxonomy" id="2572576"/>
    <lineage>
        <taxon>Bacteria</taxon>
        <taxon>Pseudomonadati</taxon>
        <taxon>Pseudomonadota</taxon>
        <taxon>Alphaproteobacteria</taxon>
        <taxon>Sphingomonadales</taxon>
        <taxon>Sphingomonadaceae</taxon>
        <taxon>Sphingomonas</taxon>
    </lineage>
</organism>
<dbReference type="OrthoDB" id="9795032at2"/>
<dbReference type="GO" id="GO:0005737">
    <property type="term" value="C:cytoplasm"/>
    <property type="evidence" value="ECO:0007669"/>
    <property type="project" value="UniProtKB-ARBA"/>
</dbReference>
<evidence type="ECO:0000256" key="4">
    <source>
        <dbReference type="ARBA" id="ARBA00023014"/>
    </source>
</evidence>
<dbReference type="EMBL" id="SWKR01000002">
    <property type="protein sequence ID" value="TKD51328.1"/>
    <property type="molecule type" value="Genomic_DNA"/>
</dbReference>
<dbReference type="SMART" id="SM00704">
    <property type="entry name" value="ZnF_CDGSH"/>
    <property type="match status" value="2"/>
</dbReference>
<dbReference type="InterPro" id="IPR014710">
    <property type="entry name" value="RmlC-like_jellyroll"/>
</dbReference>
<evidence type="ECO:0000256" key="2">
    <source>
        <dbReference type="ARBA" id="ARBA00022723"/>
    </source>
</evidence>
<reference evidence="6 7" key="1">
    <citation type="submission" date="2019-04" db="EMBL/GenBank/DDBJ databases">
        <authorList>
            <person name="Yang Y."/>
            <person name="Wei D."/>
        </authorList>
    </citation>
    <scope>NUCLEOTIDE SEQUENCE [LARGE SCALE GENOMIC DNA]</scope>
    <source>
        <strain evidence="6 7">L-1-4w-11</strain>
    </source>
</reference>
<evidence type="ECO:0000259" key="5">
    <source>
        <dbReference type="SMART" id="SM00704"/>
    </source>
</evidence>
<keyword evidence="3" id="KW-0408">Iron</keyword>
<feature type="domain" description="Iron-binding zinc finger CDGSH type" evidence="5">
    <location>
        <begin position="14"/>
        <end position="50"/>
    </location>
</feature>
<keyword evidence="7" id="KW-1185">Reference proteome</keyword>
<proteinExistence type="predicted"/>
<evidence type="ECO:0000313" key="7">
    <source>
        <dbReference type="Proteomes" id="UP000309138"/>
    </source>
</evidence>
<comment type="caution">
    <text evidence="6">The sequence shown here is derived from an EMBL/GenBank/DDBJ whole genome shotgun (WGS) entry which is preliminary data.</text>
</comment>
<gene>
    <name evidence="6" type="ORF">FBR43_11620</name>
</gene>
<dbReference type="PANTHER" id="PTHR46491:SF3">
    <property type="entry name" value="CDGSH IRON-SULFUR DOMAIN-CONTAINING PROTEIN 3, MITOCHONDRIAL"/>
    <property type="match status" value="1"/>
</dbReference>
<feature type="domain" description="Iron-binding zinc finger CDGSH type" evidence="5">
    <location>
        <begin position="51"/>
        <end position="87"/>
    </location>
</feature>
<dbReference type="AlphaFoldDB" id="A0A4V6WRF9"/>
<dbReference type="GO" id="GO:0051537">
    <property type="term" value="F:2 iron, 2 sulfur cluster binding"/>
    <property type="evidence" value="ECO:0007669"/>
    <property type="project" value="UniProtKB-KW"/>
</dbReference>
<dbReference type="SUPFAM" id="SSF51182">
    <property type="entry name" value="RmlC-like cupins"/>
    <property type="match status" value="1"/>
</dbReference>
<keyword evidence="1" id="KW-0001">2Fe-2S</keyword>
<protein>
    <submittedName>
        <fullName evidence="6">Cupin domain-containing protein</fullName>
    </submittedName>
</protein>
<dbReference type="InterPro" id="IPR042216">
    <property type="entry name" value="MitoNEET_CISD"/>
</dbReference>
<dbReference type="Pfam" id="PF07883">
    <property type="entry name" value="Cupin_2"/>
    <property type="match status" value="1"/>
</dbReference>
<dbReference type="InterPro" id="IPR052950">
    <property type="entry name" value="CISD"/>
</dbReference>
<dbReference type="InterPro" id="IPR013096">
    <property type="entry name" value="Cupin_2"/>
</dbReference>
<dbReference type="GO" id="GO:0046872">
    <property type="term" value="F:metal ion binding"/>
    <property type="evidence" value="ECO:0007669"/>
    <property type="project" value="UniProtKB-KW"/>
</dbReference>
<sequence>MCDAVAPVIAGLKPHYCELAARRAILWCACGRSKRQPFCDGRSHAGTGIEPIGYRAGDAPEEVLLCLCKQTRTPPFCDGAHNNLPGGYRSDDRDSAALATLRRAERDAGGTRRLDGSCYVVDAAATRPSGERFWIRPIIAPSLGALHQSQFYVELREGASPVHNAGAGDAILFVAGGEGEIDIAGRRFAIGVEDGVHVRAGERFRLHAATPLSLYVSALPGIEALGEETAIEPVFDATFPRRVVPVDRAERAAMGPRWFQMLVDKAVGSTTAAQFIGHIPRSRAEMHRHLYEEALIILSGNGMLWNDESCAPVAAGDVIFLPRKHAHALECVDDAGMDVVGIIHPGDNPAINY</sequence>